<accession>A0A845QUV5</accession>
<proteinExistence type="predicted"/>
<protein>
    <submittedName>
        <fullName evidence="2">Uncharacterized protein</fullName>
    </submittedName>
</protein>
<dbReference type="Proteomes" id="UP000467132">
    <property type="component" value="Unassembled WGS sequence"/>
</dbReference>
<evidence type="ECO:0000256" key="1">
    <source>
        <dbReference type="SAM" id="MobiDB-lite"/>
    </source>
</evidence>
<organism evidence="2 3">
    <name type="scientific">Senegalia massiliensis</name>
    <dbReference type="NCBI Taxonomy" id="1720316"/>
    <lineage>
        <taxon>Bacteria</taxon>
        <taxon>Bacillati</taxon>
        <taxon>Bacillota</taxon>
        <taxon>Clostridia</taxon>
        <taxon>Eubacteriales</taxon>
        <taxon>Clostridiaceae</taxon>
        <taxon>Senegalia</taxon>
    </lineage>
</organism>
<evidence type="ECO:0000313" key="2">
    <source>
        <dbReference type="EMBL" id="NBI05820.1"/>
    </source>
</evidence>
<name>A0A845QUV5_9CLOT</name>
<comment type="caution">
    <text evidence="2">The sequence shown here is derived from an EMBL/GenBank/DDBJ whole genome shotgun (WGS) entry which is preliminary data.</text>
</comment>
<feature type="compositionally biased region" description="Low complexity" evidence="1">
    <location>
        <begin position="1"/>
        <end position="33"/>
    </location>
</feature>
<dbReference type="RefSeq" id="WP_160196309.1">
    <property type="nucleotide sequence ID" value="NZ_QXXA01000004.1"/>
</dbReference>
<feature type="region of interest" description="Disordered" evidence="1">
    <location>
        <begin position="1"/>
        <end position="42"/>
    </location>
</feature>
<reference evidence="2 3" key="1">
    <citation type="submission" date="2018-08" db="EMBL/GenBank/DDBJ databases">
        <title>Murine metabolic-syndrome-specific gut microbial biobank.</title>
        <authorList>
            <person name="Liu C."/>
        </authorList>
    </citation>
    <scope>NUCLEOTIDE SEQUENCE [LARGE SCALE GENOMIC DNA]</scope>
    <source>
        <strain evidence="2 3">583</strain>
    </source>
</reference>
<gene>
    <name evidence="2" type="ORF">D3Z33_02990</name>
</gene>
<evidence type="ECO:0000313" key="3">
    <source>
        <dbReference type="Proteomes" id="UP000467132"/>
    </source>
</evidence>
<keyword evidence="3" id="KW-1185">Reference proteome</keyword>
<dbReference type="EMBL" id="QXXA01000004">
    <property type="protein sequence ID" value="NBI05820.1"/>
    <property type="molecule type" value="Genomic_DNA"/>
</dbReference>
<sequence length="117" mass="13739">MYPKNYNVPNYNPMPNNPNMPNYNYPNRPVNPNIPKPDMEDREPLPVFKDQEYLQGYLMNLIGEYVRIDFLIGTNTFLDKEGRLLDVGVDYVVLQEAETDDYIIGDLYSIKFVKVLR</sequence>
<dbReference type="OrthoDB" id="2087128at2"/>
<dbReference type="AlphaFoldDB" id="A0A845QUV5"/>